<evidence type="ECO:0000313" key="6">
    <source>
        <dbReference type="Proteomes" id="UP000799777"/>
    </source>
</evidence>
<comment type="similarity">
    <text evidence="1 4">Belongs to the short-chain dehydrogenases/reductases (SDR) family.</text>
</comment>
<dbReference type="PANTHER" id="PTHR24322:SF736">
    <property type="entry name" value="RETINOL DEHYDROGENASE 10"/>
    <property type="match status" value="1"/>
</dbReference>
<evidence type="ECO:0000256" key="1">
    <source>
        <dbReference type="ARBA" id="ARBA00006484"/>
    </source>
</evidence>
<keyword evidence="3" id="KW-0560">Oxidoreductase</keyword>
<evidence type="ECO:0000313" key="5">
    <source>
        <dbReference type="EMBL" id="KAF2036262.1"/>
    </source>
</evidence>
<dbReference type="InterPro" id="IPR036291">
    <property type="entry name" value="NAD(P)-bd_dom_sf"/>
</dbReference>
<gene>
    <name evidence="5" type="ORF">EK21DRAFT_52812</name>
</gene>
<dbReference type="InterPro" id="IPR002347">
    <property type="entry name" value="SDR_fam"/>
</dbReference>
<protein>
    <submittedName>
        <fullName evidence="5">NAD(P)-binding protein</fullName>
    </submittedName>
</protein>
<dbReference type="PANTHER" id="PTHR24322">
    <property type="entry name" value="PKSB"/>
    <property type="match status" value="1"/>
</dbReference>
<evidence type="ECO:0000256" key="2">
    <source>
        <dbReference type="ARBA" id="ARBA00022857"/>
    </source>
</evidence>
<dbReference type="Pfam" id="PF00106">
    <property type="entry name" value="adh_short"/>
    <property type="match status" value="1"/>
</dbReference>
<dbReference type="PROSITE" id="PS00061">
    <property type="entry name" value="ADH_SHORT"/>
    <property type="match status" value="1"/>
</dbReference>
<dbReference type="EMBL" id="ML978155">
    <property type="protein sequence ID" value="KAF2036262.1"/>
    <property type="molecule type" value="Genomic_DNA"/>
</dbReference>
<keyword evidence="6" id="KW-1185">Reference proteome</keyword>
<dbReference type="PRINTS" id="PR00081">
    <property type="entry name" value="GDHRDH"/>
</dbReference>
<evidence type="ECO:0000256" key="4">
    <source>
        <dbReference type="RuleBase" id="RU000363"/>
    </source>
</evidence>
<organism evidence="5 6">
    <name type="scientific">Setomelanomma holmii</name>
    <dbReference type="NCBI Taxonomy" id="210430"/>
    <lineage>
        <taxon>Eukaryota</taxon>
        <taxon>Fungi</taxon>
        <taxon>Dikarya</taxon>
        <taxon>Ascomycota</taxon>
        <taxon>Pezizomycotina</taxon>
        <taxon>Dothideomycetes</taxon>
        <taxon>Pleosporomycetidae</taxon>
        <taxon>Pleosporales</taxon>
        <taxon>Pleosporineae</taxon>
        <taxon>Phaeosphaeriaceae</taxon>
        <taxon>Setomelanomma</taxon>
    </lineage>
</organism>
<dbReference type="OrthoDB" id="10253736at2759"/>
<dbReference type="SUPFAM" id="SSF51735">
    <property type="entry name" value="NAD(P)-binding Rossmann-fold domains"/>
    <property type="match status" value="1"/>
</dbReference>
<dbReference type="GO" id="GO:0016616">
    <property type="term" value="F:oxidoreductase activity, acting on the CH-OH group of donors, NAD or NADP as acceptor"/>
    <property type="evidence" value="ECO:0007669"/>
    <property type="project" value="TreeGrafter"/>
</dbReference>
<keyword evidence="2" id="KW-0521">NADP</keyword>
<reference evidence="5" key="1">
    <citation type="journal article" date="2020" name="Stud. Mycol.">
        <title>101 Dothideomycetes genomes: a test case for predicting lifestyles and emergence of pathogens.</title>
        <authorList>
            <person name="Haridas S."/>
            <person name="Albert R."/>
            <person name="Binder M."/>
            <person name="Bloem J."/>
            <person name="Labutti K."/>
            <person name="Salamov A."/>
            <person name="Andreopoulos B."/>
            <person name="Baker S."/>
            <person name="Barry K."/>
            <person name="Bills G."/>
            <person name="Bluhm B."/>
            <person name="Cannon C."/>
            <person name="Castanera R."/>
            <person name="Culley D."/>
            <person name="Daum C."/>
            <person name="Ezra D."/>
            <person name="Gonzalez J."/>
            <person name="Henrissat B."/>
            <person name="Kuo A."/>
            <person name="Liang C."/>
            <person name="Lipzen A."/>
            <person name="Lutzoni F."/>
            <person name="Magnuson J."/>
            <person name="Mondo S."/>
            <person name="Nolan M."/>
            <person name="Ohm R."/>
            <person name="Pangilinan J."/>
            <person name="Park H.-J."/>
            <person name="Ramirez L."/>
            <person name="Alfaro M."/>
            <person name="Sun H."/>
            <person name="Tritt A."/>
            <person name="Yoshinaga Y."/>
            <person name="Zwiers L.-H."/>
            <person name="Turgeon B."/>
            <person name="Goodwin S."/>
            <person name="Spatafora J."/>
            <person name="Crous P."/>
            <person name="Grigoriev I."/>
        </authorList>
    </citation>
    <scope>NUCLEOTIDE SEQUENCE</scope>
    <source>
        <strain evidence="5">CBS 110217</strain>
    </source>
</reference>
<name>A0A9P4HN44_9PLEO</name>
<proteinExistence type="inferred from homology"/>
<sequence>MASTVLSKANSALHEPLVTGALLYILTRGPLHIRERLLRPFQTNLLAKNGAARIATLITILKVLTAVGVVRRINGALNSLAWNNWRLFGRPGAPFKFGPRKEELIIITGGSSGFGYEMVKSFSRHARVVVLDRAEFPQELARLSGVHFYKCDVTDTPALVDVCKEIRQTHGEATVLINNAGIGIGKTVLDTSNAECEKLFKVNLTSHFVLIREFLPGMLRQKKGHIVTIASMASFVAAPGLLDYCCSKVGALYISEGIRAECMTRYEGGEGICTTSVHPSWHQTGILKGSEATLAKAGIVPDPPSNVSDLVVKQVLAGKSGRLCVPKSEEDKMGLRAWPRWAQDILYGHVWQRKGAFAFAKEGQVL</sequence>
<dbReference type="Gene3D" id="3.40.50.720">
    <property type="entry name" value="NAD(P)-binding Rossmann-like Domain"/>
    <property type="match status" value="1"/>
</dbReference>
<accession>A0A9P4HN44</accession>
<evidence type="ECO:0000256" key="3">
    <source>
        <dbReference type="ARBA" id="ARBA00023002"/>
    </source>
</evidence>
<dbReference type="PRINTS" id="PR00080">
    <property type="entry name" value="SDRFAMILY"/>
</dbReference>
<dbReference type="Proteomes" id="UP000799777">
    <property type="component" value="Unassembled WGS sequence"/>
</dbReference>
<dbReference type="InterPro" id="IPR020904">
    <property type="entry name" value="Sc_DH/Rdtase_CS"/>
</dbReference>
<dbReference type="AlphaFoldDB" id="A0A9P4HN44"/>
<comment type="caution">
    <text evidence="5">The sequence shown here is derived from an EMBL/GenBank/DDBJ whole genome shotgun (WGS) entry which is preliminary data.</text>
</comment>